<keyword evidence="1" id="KW-0472">Membrane</keyword>
<name>A0ABU5EZC0_9BACT</name>
<evidence type="ECO:0000313" key="4">
    <source>
        <dbReference type="Proteomes" id="UP001272242"/>
    </source>
</evidence>
<evidence type="ECO:0000256" key="1">
    <source>
        <dbReference type="SAM" id="Phobius"/>
    </source>
</evidence>
<organism evidence="3 4">
    <name type="scientific">Gemmata algarum</name>
    <dbReference type="NCBI Taxonomy" id="2975278"/>
    <lineage>
        <taxon>Bacteria</taxon>
        <taxon>Pseudomonadati</taxon>
        <taxon>Planctomycetota</taxon>
        <taxon>Planctomycetia</taxon>
        <taxon>Gemmatales</taxon>
        <taxon>Gemmataceae</taxon>
        <taxon>Gemmata</taxon>
    </lineage>
</organism>
<sequence length="316" mass="33727">MRPRHIKRLAFTLIELLVVIAIIAILIGLLLPAVQKVREAASRIKCANNLKQIGLATHMCAQTSGDVMPPLGTSWDGNYIGQTQSGEPARLTAGGPYAGRRGFSYFIYLLPYLEEDNRYKKALPLTGYSVSQQKIVTYLCPSDASAGGQAIPGTGNSFPGNYAANYLVFGDPVNGRFEGATRFPVGLPDGTSNTVLFAERYGQCSGAGGGGGSIWGNTNPWWRPGFALPDIGSDGSGNNSYQLPANLRGYLPAMTPQVPTAYNVNCDIRRPQLIHTGVMNAGLGDGSTRVITAAIDTTTWQRACDPQDGLPLGSNW</sequence>
<gene>
    <name evidence="3" type="ORF">R5W23_006356</name>
</gene>
<reference evidence="4" key="1">
    <citation type="journal article" date="2023" name="Mar. Drugs">
        <title>Gemmata algarum, a Novel Planctomycete Isolated from an Algal Mat, Displays Antimicrobial Activity.</title>
        <authorList>
            <person name="Kumar G."/>
            <person name="Kallscheuer N."/>
            <person name="Kashif M."/>
            <person name="Ahamad S."/>
            <person name="Jagadeeshwari U."/>
            <person name="Pannikurungottu S."/>
            <person name="Haufschild T."/>
            <person name="Kabuu M."/>
            <person name="Sasikala C."/>
            <person name="Jogler C."/>
            <person name="Ramana C."/>
        </authorList>
    </citation>
    <scope>NUCLEOTIDE SEQUENCE [LARGE SCALE GENOMIC DNA]</scope>
    <source>
        <strain evidence="4">JC673</strain>
    </source>
</reference>
<accession>A0ABU5EZC0</accession>
<keyword evidence="1" id="KW-1133">Transmembrane helix</keyword>
<protein>
    <submittedName>
        <fullName evidence="3">DUF1559 domain-containing protein</fullName>
    </submittedName>
</protein>
<dbReference type="EMBL" id="JAXBLV010000088">
    <property type="protein sequence ID" value="MDY3559153.1"/>
    <property type="molecule type" value="Genomic_DNA"/>
</dbReference>
<dbReference type="InterPro" id="IPR012902">
    <property type="entry name" value="N_methyl_site"/>
</dbReference>
<dbReference type="Pfam" id="PF07596">
    <property type="entry name" value="SBP_bac_10"/>
    <property type="match status" value="1"/>
</dbReference>
<evidence type="ECO:0000259" key="2">
    <source>
        <dbReference type="Pfam" id="PF07596"/>
    </source>
</evidence>
<dbReference type="Pfam" id="PF07963">
    <property type="entry name" value="N_methyl"/>
    <property type="match status" value="1"/>
</dbReference>
<proteinExistence type="predicted"/>
<dbReference type="PANTHER" id="PTHR30093">
    <property type="entry name" value="GENERAL SECRETION PATHWAY PROTEIN G"/>
    <property type="match status" value="1"/>
</dbReference>
<keyword evidence="1" id="KW-0812">Transmembrane</keyword>
<dbReference type="InterPro" id="IPR011453">
    <property type="entry name" value="DUF1559"/>
</dbReference>
<dbReference type="SUPFAM" id="SSF54523">
    <property type="entry name" value="Pili subunits"/>
    <property type="match status" value="1"/>
</dbReference>
<dbReference type="NCBIfam" id="TIGR02532">
    <property type="entry name" value="IV_pilin_GFxxxE"/>
    <property type="match status" value="1"/>
</dbReference>
<feature type="transmembrane region" description="Helical" evidence="1">
    <location>
        <begin position="12"/>
        <end position="34"/>
    </location>
</feature>
<evidence type="ECO:0000313" key="3">
    <source>
        <dbReference type="EMBL" id="MDY3559153.1"/>
    </source>
</evidence>
<dbReference type="InterPro" id="IPR045584">
    <property type="entry name" value="Pilin-like"/>
</dbReference>
<dbReference type="RefSeq" id="WP_261187806.1">
    <property type="nucleotide sequence ID" value="NZ_JAXBLV010000088.1"/>
</dbReference>
<dbReference type="PANTHER" id="PTHR30093:SF2">
    <property type="entry name" value="TYPE II SECRETION SYSTEM PROTEIN H"/>
    <property type="match status" value="1"/>
</dbReference>
<dbReference type="Gene3D" id="3.30.700.10">
    <property type="entry name" value="Glycoprotein, Type 4 Pilin"/>
    <property type="match status" value="1"/>
</dbReference>
<comment type="caution">
    <text evidence="3">The sequence shown here is derived from an EMBL/GenBank/DDBJ whole genome shotgun (WGS) entry which is preliminary data.</text>
</comment>
<keyword evidence="4" id="KW-1185">Reference proteome</keyword>
<feature type="domain" description="DUF1559" evidence="2">
    <location>
        <begin position="35"/>
        <end position="297"/>
    </location>
</feature>
<dbReference type="Proteomes" id="UP001272242">
    <property type="component" value="Unassembled WGS sequence"/>
</dbReference>